<dbReference type="CDD" id="cd00054">
    <property type="entry name" value="EGF_CA"/>
    <property type="match status" value="3"/>
</dbReference>
<dbReference type="InterPro" id="IPR002126">
    <property type="entry name" value="Cadherin-like_dom"/>
</dbReference>
<feature type="domain" description="Cadherin" evidence="21">
    <location>
        <begin position="22"/>
        <end position="150"/>
    </location>
</feature>
<organism evidence="22">
    <name type="scientific">Iconisemion striatum</name>
    <dbReference type="NCBI Taxonomy" id="60296"/>
    <lineage>
        <taxon>Eukaryota</taxon>
        <taxon>Metazoa</taxon>
        <taxon>Chordata</taxon>
        <taxon>Craniata</taxon>
        <taxon>Vertebrata</taxon>
        <taxon>Euteleostomi</taxon>
        <taxon>Actinopterygii</taxon>
        <taxon>Neopterygii</taxon>
        <taxon>Teleostei</taxon>
        <taxon>Neoteleostei</taxon>
        <taxon>Acanthomorphata</taxon>
        <taxon>Ovalentaria</taxon>
        <taxon>Atherinomorphae</taxon>
        <taxon>Cyprinodontiformes</taxon>
        <taxon>Nothobranchiidae</taxon>
        <taxon>Iconisemion</taxon>
    </lineage>
</organism>
<feature type="domain" description="EGF-like" evidence="20">
    <location>
        <begin position="2116"/>
        <end position="2155"/>
    </location>
</feature>
<evidence type="ECO:0000256" key="17">
    <source>
        <dbReference type="SAM" id="Phobius"/>
    </source>
</evidence>
<feature type="domain" description="Cadherin" evidence="21">
    <location>
        <begin position="1105"/>
        <end position="1219"/>
    </location>
</feature>
<evidence type="ECO:0008006" key="23">
    <source>
        <dbReference type="Google" id="ProtNLM"/>
    </source>
</evidence>
<evidence type="ECO:0000256" key="12">
    <source>
        <dbReference type="ARBA" id="ARBA00023157"/>
    </source>
</evidence>
<evidence type="ECO:0000256" key="10">
    <source>
        <dbReference type="ARBA" id="ARBA00022989"/>
    </source>
</evidence>
<feature type="domain" description="Cadherin" evidence="21">
    <location>
        <begin position="1548"/>
        <end position="1649"/>
    </location>
</feature>
<keyword evidence="10 17" id="KW-1133">Transmembrane helix</keyword>
<evidence type="ECO:0000256" key="8">
    <source>
        <dbReference type="ARBA" id="ARBA00022837"/>
    </source>
</evidence>
<dbReference type="Gene3D" id="2.60.120.200">
    <property type="match status" value="2"/>
</dbReference>
<evidence type="ECO:0000256" key="15">
    <source>
        <dbReference type="PROSITE-ProRule" id="PRU00076"/>
    </source>
</evidence>
<evidence type="ECO:0000256" key="11">
    <source>
        <dbReference type="ARBA" id="ARBA00023136"/>
    </source>
</evidence>
<dbReference type="FunFam" id="2.60.40.60:FF:000119">
    <property type="entry name" value="neural-cadherin isoform X1"/>
    <property type="match status" value="1"/>
</dbReference>
<dbReference type="Pfam" id="PF24811">
    <property type="entry name" value="Ig_Shg"/>
    <property type="match status" value="1"/>
</dbReference>
<dbReference type="FunFam" id="2.60.40.60:FF:000232">
    <property type="entry name" value="Neural-cadherin"/>
    <property type="match status" value="1"/>
</dbReference>
<dbReference type="InterPro" id="IPR050174">
    <property type="entry name" value="Protocadherin/Cadherin-CA"/>
</dbReference>
<dbReference type="PROSITE" id="PS00022">
    <property type="entry name" value="EGF_1"/>
    <property type="match status" value="3"/>
</dbReference>
<feature type="region of interest" description="Disordered" evidence="16">
    <location>
        <begin position="2759"/>
        <end position="2788"/>
    </location>
</feature>
<feature type="transmembrane region" description="Helical" evidence="17">
    <location>
        <begin position="2677"/>
        <end position="2697"/>
    </location>
</feature>
<dbReference type="FunFam" id="2.60.40.60:FF:000125">
    <property type="entry name" value="Neural-cadherin"/>
    <property type="match status" value="1"/>
</dbReference>
<dbReference type="SMART" id="SM00181">
    <property type="entry name" value="EGF"/>
    <property type="match status" value="4"/>
</dbReference>
<feature type="domain" description="Cadherin" evidence="21">
    <location>
        <begin position="1220"/>
        <end position="1321"/>
    </location>
</feature>
<feature type="domain" description="Cadherin" evidence="21">
    <location>
        <begin position="1431"/>
        <end position="1541"/>
    </location>
</feature>
<evidence type="ECO:0000256" key="4">
    <source>
        <dbReference type="ARBA" id="ARBA00022692"/>
    </source>
</evidence>
<dbReference type="EMBL" id="HADX01016192">
    <property type="protein sequence ID" value="SBP38424.1"/>
    <property type="molecule type" value="Transcribed_RNA"/>
</dbReference>
<dbReference type="FunFam" id="2.60.40.60:FF:000157">
    <property type="entry name" value="Neural-cadherin"/>
    <property type="match status" value="1"/>
</dbReference>
<feature type="disulfide bond" evidence="15">
    <location>
        <begin position="2626"/>
        <end position="2636"/>
    </location>
</feature>
<dbReference type="FunFam" id="2.60.40.60:FF:000022">
    <property type="entry name" value="Cadherin 2"/>
    <property type="match status" value="1"/>
</dbReference>
<dbReference type="FunFam" id="2.10.25.10:FF:000562">
    <property type="entry name" value="Neural-cadherin"/>
    <property type="match status" value="1"/>
</dbReference>
<dbReference type="FunFam" id="2.60.40.60:FF:000033">
    <property type="entry name" value="FAT atypical cadherin 1"/>
    <property type="match status" value="1"/>
</dbReference>
<evidence type="ECO:0000256" key="13">
    <source>
        <dbReference type="ARBA" id="ARBA00023180"/>
    </source>
</evidence>
<dbReference type="GO" id="GO:0007156">
    <property type="term" value="P:homophilic cell adhesion via plasma membrane adhesion molecules"/>
    <property type="evidence" value="ECO:0007669"/>
    <property type="project" value="InterPro"/>
</dbReference>
<feature type="domain" description="Laminin G" evidence="19">
    <location>
        <begin position="2156"/>
        <end position="2356"/>
    </location>
</feature>
<dbReference type="Pfam" id="PF00008">
    <property type="entry name" value="EGF"/>
    <property type="match status" value="1"/>
</dbReference>
<evidence type="ECO:0000256" key="1">
    <source>
        <dbReference type="ARBA" id="ARBA00004167"/>
    </source>
</evidence>
<dbReference type="FunFam" id="2.60.40.60:FF:000136">
    <property type="entry name" value="Neural-cadherin"/>
    <property type="match status" value="1"/>
</dbReference>
<feature type="disulfide bond" evidence="15">
    <location>
        <begin position="2648"/>
        <end position="2657"/>
    </location>
</feature>
<keyword evidence="11 17" id="KW-0472">Membrane</keyword>
<feature type="domain" description="Cadherin" evidence="21">
    <location>
        <begin position="993"/>
        <end position="1104"/>
    </location>
</feature>
<dbReference type="FunFam" id="2.60.40.60:FF:000404">
    <property type="entry name" value="Si:ch211-186j3.6"/>
    <property type="match status" value="1"/>
</dbReference>
<evidence type="ECO:0000256" key="7">
    <source>
        <dbReference type="ARBA" id="ARBA00022737"/>
    </source>
</evidence>
<feature type="compositionally biased region" description="Polar residues" evidence="16">
    <location>
        <begin position="2759"/>
        <end position="2775"/>
    </location>
</feature>
<keyword evidence="3" id="KW-1003">Cell membrane</keyword>
<keyword evidence="9" id="KW-0130">Cell adhesion</keyword>
<dbReference type="Pfam" id="PF02210">
    <property type="entry name" value="Laminin_G_2"/>
    <property type="match status" value="2"/>
</dbReference>
<dbReference type="SMART" id="SM00179">
    <property type="entry name" value="EGF_CA"/>
    <property type="match status" value="4"/>
</dbReference>
<dbReference type="InterPro" id="IPR000742">
    <property type="entry name" value="EGF"/>
</dbReference>
<dbReference type="InterPro" id="IPR001791">
    <property type="entry name" value="Laminin_G"/>
</dbReference>
<evidence type="ECO:0000256" key="3">
    <source>
        <dbReference type="ARBA" id="ARBA00022475"/>
    </source>
</evidence>
<feature type="chain" id="PRO_5008364380" description="Neural-cadherin-like" evidence="18">
    <location>
        <begin position="17"/>
        <end position="2928"/>
    </location>
</feature>
<feature type="domain" description="Cadherin" evidence="21">
    <location>
        <begin position="273"/>
        <end position="372"/>
    </location>
</feature>
<feature type="domain" description="EGF-like" evidence="20">
    <location>
        <begin position="2359"/>
        <end position="2399"/>
    </location>
</feature>
<feature type="domain" description="Cadherin" evidence="21">
    <location>
        <begin position="375"/>
        <end position="473"/>
    </location>
</feature>
<dbReference type="PRINTS" id="PR00205">
    <property type="entry name" value="CADHERIN"/>
</dbReference>
<dbReference type="FunFam" id="2.60.40.60:FF:000230">
    <property type="entry name" value="Si:dkey-22o22.2"/>
    <property type="match status" value="1"/>
</dbReference>
<feature type="domain" description="Cadherin" evidence="21">
    <location>
        <begin position="584"/>
        <end position="676"/>
    </location>
</feature>
<feature type="region of interest" description="Disordered" evidence="16">
    <location>
        <begin position="2902"/>
        <end position="2928"/>
    </location>
</feature>
<dbReference type="GO" id="GO:0005886">
    <property type="term" value="C:plasma membrane"/>
    <property type="evidence" value="ECO:0007669"/>
    <property type="project" value="UniProtKB-SubCell"/>
</dbReference>
<dbReference type="FunFam" id="2.60.40.60:FF:000299">
    <property type="entry name" value="Predicted protein"/>
    <property type="match status" value="1"/>
</dbReference>
<comment type="subcellular location">
    <subcellularLocation>
        <location evidence="2">Cell membrane</location>
    </subcellularLocation>
    <subcellularLocation>
        <location evidence="1">Membrane</location>
        <topology evidence="1">Single-pass membrane protein</topology>
    </subcellularLocation>
</comment>
<reference evidence="22" key="2">
    <citation type="submission" date="2016-06" db="EMBL/GenBank/DDBJ databases">
        <title>The genome of a short-lived fish provides insights into sex chromosome evolution and the genetic control of aging.</title>
        <authorList>
            <person name="Reichwald K."/>
            <person name="Felder M."/>
            <person name="Petzold A."/>
            <person name="Koch P."/>
            <person name="Groth M."/>
            <person name="Platzer M."/>
        </authorList>
    </citation>
    <scope>NUCLEOTIDE SEQUENCE</scope>
    <source>
        <tissue evidence="22">Brain</tissue>
    </source>
</reference>
<feature type="domain" description="Cadherin" evidence="21">
    <location>
        <begin position="787"/>
        <end position="892"/>
    </location>
</feature>
<feature type="domain" description="Cadherin" evidence="21">
    <location>
        <begin position="474"/>
        <end position="574"/>
    </location>
</feature>
<dbReference type="InterPro" id="IPR000152">
    <property type="entry name" value="EGF-type_Asp/Asn_hydroxyl_site"/>
</dbReference>
<keyword evidence="13" id="KW-0325">Glycoprotein</keyword>
<dbReference type="SMART" id="SM00112">
    <property type="entry name" value="CA"/>
    <property type="match status" value="17"/>
</dbReference>
<dbReference type="PANTHER" id="PTHR24028">
    <property type="entry name" value="CADHERIN-87A"/>
    <property type="match status" value="1"/>
</dbReference>
<dbReference type="FunFam" id="2.60.120.200:FF:000040">
    <property type="entry name" value="neural-cadherin isoform X1"/>
    <property type="match status" value="1"/>
</dbReference>
<dbReference type="InterPro" id="IPR013320">
    <property type="entry name" value="ConA-like_dom_sf"/>
</dbReference>
<comment type="caution">
    <text evidence="15">Lacks conserved residue(s) required for the propagation of feature annotation.</text>
</comment>
<dbReference type="InterPro" id="IPR001881">
    <property type="entry name" value="EGF-like_Ca-bd_dom"/>
</dbReference>
<name>A0A1A7Z770_9TELE</name>
<dbReference type="InterPro" id="IPR056370">
    <property type="entry name" value="Shg-like_Ig-like"/>
</dbReference>
<dbReference type="PROSITE" id="PS01186">
    <property type="entry name" value="EGF_2"/>
    <property type="match status" value="2"/>
</dbReference>
<evidence type="ECO:0000259" key="20">
    <source>
        <dbReference type="PROSITE" id="PS50026"/>
    </source>
</evidence>
<dbReference type="PROSITE" id="PS50026">
    <property type="entry name" value="EGF_3"/>
    <property type="match status" value="4"/>
</dbReference>
<dbReference type="Pfam" id="PF00028">
    <property type="entry name" value="Cadherin"/>
    <property type="match status" value="12"/>
</dbReference>
<proteinExistence type="predicted"/>
<protein>
    <recommendedName>
        <fullName evidence="23">Neural-cadherin-like</fullName>
    </recommendedName>
</protein>
<gene>
    <name evidence="22" type="primary">Nfu_g_1_008311</name>
</gene>
<feature type="disulfide bond" evidence="15">
    <location>
        <begin position="2145"/>
        <end position="2154"/>
    </location>
</feature>
<evidence type="ECO:0000259" key="19">
    <source>
        <dbReference type="PROSITE" id="PS50025"/>
    </source>
</evidence>
<evidence type="ECO:0000256" key="2">
    <source>
        <dbReference type="ARBA" id="ARBA00004236"/>
    </source>
</evidence>
<dbReference type="GO" id="GO:0009653">
    <property type="term" value="P:anatomical structure morphogenesis"/>
    <property type="evidence" value="ECO:0007669"/>
    <property type="project" value="UniProtKB-ARBA"/>
</dbReference>
<evidence type="ECO:0000256" key="18">
    <source>
        <dbReference type="SAM" id="SignalP"/>
    </source>
</evidence>
<dbReference type="CDD" id="cd00110">
    <property type="entry name" value="LamG"/>
    <property type="match status" value="2"/>
</dbReference>
<dbReference type="GO" id="GO:0005509">
    <property type="term" value="F:calcium ion binding"/>
    <property type="evidence" value="ECO:0007669"/>
    <property type="project" value="UniProtKB-UniRule"/>
</dbReference>
<keyword evidence="8 14" id="KW-0106">Calcium</keyword>
<dbReference type="Gene3D" id="2.10.25.10">
    <property type="entry name" value="Laminin"/>
    <property type="match status" value="2"/>
</dbReference>
<dbReference type="FunFam" id="2.60.40.60:FF:000405">
    <property type="entry name" value="Si:ch211-186j3.6"/>
    <property type="match status" value="1"/>
</dbReference>
<keyword evidence="12 15" id="KW-1015">Disulfide bond</keyword>
<feature type="domain" description="EGF-like" evidence="20">
    <location>
        <begin position="2622"/>
        <end position="2658"/>
    </location>
</feature>
<dbReference type="PROSITE" id="PS00010">
    <property type="entry name" value="ASX_HYDROXYL"/>
    <property type="match status" value="1"/>
</dbReference>
<accession>A0A1A7Z770</accession>
<evidence type="ECO:0000313" key="22">
    <source>
        <dbReference type="EMBL" id="SBP38424.1"/>
    </source>
</evidence>
<feature type="domain" description="Cadherin" evidence="21">
    <location>
        <begin position="677"/>
        <end position="783"/>
    </location>
</feature>
<dbReference type="SUPFAM" id="SSF49899">
    <property type="entry name" value="Concanavalin A-like lectins/glucanases"/>
    <property type="match status" value="2"/>
</dbReference>
<dbReference type="FunFam" id="2.60.40.60:FF:000196">
    <property type="entry name" value="Si:dkey-22o22.2"/>
    <property type="match status" value="1"/>
</dbReference>
<dbReference type="FunFam" id="2.60.120.200:FF:000215">
    <property type="entry name" value="Si:dkey-22o22.2"/>
    <property type="match status" value="1"/>
</dbReference>
<dbReference type="PANTHER" id="PTHR24028:SF316">
    <property type="entry name" value="NEURAL-CADHERIN-LIKE"/>
    <property type="match status" value="1"/>
</dbReference>
<dbReference type="SMART" id="SM00282">
    <property type="entry name" value="LamG"/>
    <property type="match status" value="2"/>
</dbReference>
<feature type="signal peptide" evidence="18">
    <location>
        <begin position="1"/>
        <end position="16"/>
    </location>
</feature>
<dbReference type="CDD" id="cd11304">
    <property type="entry name" value="Cadherin_repeat"/>
    <property type="match status" value="17"/>
</dbReference>
<feature type="domain" description="EGF-like" evidence="20">
    <location>
        <begin position="2580"/>
        <end position="2616"/>
    </location>
</feature>
<dbReference type="SUPFAM" id="SSF57196">
    <property type="entry name" value="EGF/Laminin"/>
    <property type="match status" value="1"/>
</dbReference>
<dbReference type="PROSITE" id="PS50268">
    <property type="entry name" value="CADHERIN_2"/>
    <property type="match status" value="16"/>
</dbReference>
<evidence type="ECO:0000256" key="6">
    <source>
        <dbReference type="ARBA" id="ARBA00022729"/>
    </source>
</evidence>
<feature type="domain" description="Cadherin" evidence="21">
    <location>
        <begin position="1755"/>
        <end position="1874"/>
    </location>
</feature>
<evidence type="ECO:0000256" key="16">
    <source>
        <dbReference type="SAM" id="MobiDB-lite"/>
    </source>
</evidence>
<dbReference type="Gene3D" id="2.60.40.60">
    <property type="entry name" value="Cadherins"/>
    <property type="match status" value="17"/>
</dbReference>
<dbReference type="PROSITE" id="PS50025">
    <property type="entry name" value="LAM_G_DOMAIN"/>
    <property type="match status" value="2"/>
</dbReference>
<keyword evidence="6 18" id="KW-0732">Signal</keyword>
<evidence type="ECO:0000256" key="9">
    <source>
        <dbReference type="ARBA" id="ARBA00022889"/>
    </source>
</evidence>
<evidence type="ECO:0000256" key="14">
    <source>
        <dbReference type="PROSITE-ProRule" id="PRU00043"/>
    </source>
</evidence>
<keyword evidence="4 17" id="KW-0812">Transmembrane</keyword>
<sequence>MIWVKFLPILISCVAGNRTLDPVPFFHGHVFENSPPGSRVNGLSVPLKRLNSHRLCGTGESSSAASHFKLLGDGSEDFRVFAHHNRGHVLLKTSRILDREGRAEYALGLGLCCGQCTEVSWEEEDAFRRVEEVASIKVDVLDTNDHEPTFPSADVRLNLDDATALRTTVCSFSARDEDSGKNAELIYFAVPRNGTFYAVPKTGDVLLVDSILGLDEPIKFRVFARDRGWPPRTSQSIAVEISPRQWPVAPSACPQPEKLNPQQARWSRSVPESEDPVFISVSEDAGIGSVVMNLNPVRFQAAAFELVEPDAESSPVSVSRDGGDLVILRRLDRETEPLVEITVKVQDKRGSEWYMVRVELTVTDVNDNAPEWSMVPSPYLAVVPPDAAAGSVVYKLHALDGDEGLNGEVEFFLSDGGDGRFEVDRKSGQVRTTGLPLQRDREYLLTVVAADGLGSRSAPAVISVVAGARPPQFTNASFTIAIPENTPEGQPFLVTPAVSFQKKPISYSLLINPSSLFSISAETGEISLTHSIDYESDQHRYLLLVRASEGQDSMSSAAEVRVVIVDENDCVPEFLQSIYSKDGVPETVTTATSLLQVSANDCDSGANADLTYYTMSPDFTISPHGTIFPAGLLDYERLNHLYEFVVMAVDRGDVPRTGTTTVRIRMANVNDEAPEFSQHIYRTFVSEDAGPNTLVATVLAKDPDGDGITYKITTGNEEGNFVIDNQKGLIRLRSSPPPRLQGVEYILNITATDDNASGGPQALSSTAQVIVGVDDVNNNKPVFEKCQQYRESTSVLENQPAGTFVLQVHAVDADEGSNGRVTYGFMHKDSTVPAFSIHPDTGIIVTARKFDRERQREFAVTVTATDQAADPLIGICQLNILILDQNDNSPKFENIRYEYFLREDTMIGTSFLRVAAHDDDFGTNAAITYSMSSEQPEYLRVSPLTGWVYVNQPISQRSYISREIVATDGGNRSSSVELAVTITNVRNQPPQWENDTYSVVIPENTVRDTPIVTIKATSPLGDPRVTYNLEDGMVPETNMPVRFYLTPNREDGSASILVAEPLDYETTRNFILRVRAQNVAAVPLAAFTTVYVNVTDVNDNVPFFTSSIYEASVTEGAESGTMVFQVSANDLDLGLNGKISYSLLEDRSGDHQYFRIDPELGFIYTQAVFDRETKSSYLLEVQSTDGLESARPGKHGQPNSDTAYVRVFISDVNDNKPTFGQAFYEVDVDEDADVGFAVLTVSANDGDEGGNAKLRYQITSGNTGGVFDVEPEVGTIFIAQPLDYEQNKRYKLHILASDGKWEDYTTVTVSVVNKNDEAPVFTVNEYYGSVTEELDGSPVFVLQVTATDPDKDADQGAIRYSIHGQGAESHFMINDITGEMYAQRTMDREDRAVWRFVVMATDEEGEGLTGFTDVIINVWDINDNAPTFLCAPDNCHSNVVENSPPGTIVVEMTAVDLDDAAVGQNAILTYRITENAHNSNNAELFTIDSSTGTVSVAAEGLDREFADSHRVVVEARDGGGMTGTATVTIVVTDINDHVPKFREDWCGARVPEGTREDASLLELYAVDPDDGVYGQLAFSVVAGDPEQRFYVVSNRLEQKGTLRLKKKLDFEQPGEQRFNITIKVEDSDFSSTIHCVILVEDENDNAPVFGPVSHLLSPLPEDVAVGAGIIQVTATDPDSGLNGDVFYSVRPNSDPYEHFTVNHAGVVTVTKPLDRETVAGYELVVMATDRGKPALTGSVTVSLSLLDVNDNGPELEARYTPVLWENSPAPQVVWLNRSSTLLHVVDRDSPEHGPPFVLSLPSVYSADFHLQDHGNASATLTTLRRFDRERQSEFRLPVIMIDSGVPPITATNTLTITIGDHNDNAHQAGEKDVYVHSRKGRMGYAALGKVYAPDPDDWDNKTYSLETSAAKYFSLNQSSGLLTFRQNTPAGSYWLRVGVSDGVWPDVISGVRVHIRELEEKAFLSSASLRLTGITAREFIDSNVEGKSRLEAFWDFLSETLSVRPGSINVFSVADREEKTVDVYFHVLTDNGYLRPEKLHGVLAAHKRKLQSLLRVNVSQVQVDECARADCKISGGCYTQLSISDSPTLIDSGALSLVSAKVTSSAVCGCAAREMTHQFCSSYPSDPCLNGGTCVDTQNGYRCRCPPQLEGPNCQQTRLSFLGNGYAWFPPIRPCFDSHLSLEFMTEEDDGLLLYAGPLATLLPGDSEDYMAIEVIGGTPSLKINHGSGTLVLQLTNVAVADRRWHRLDVRSNSKEVRFTLDRCSSAIVMEAEGVGSWAMTEDRSSCEIRGVTPNKDRYLNGSHVLQLGGVNENISYEYPQLQHKHYTGCIRNLLVDSKLYDLGSPAESSNTLPGCSLIDNHCTNMEKISSCGKRGSCHGEWSSFSCLCEKGFTGPQCDQAPEFSFDGRSHVQLQLLWSLPARQTKVQIGVRTRSAAGVILSLLSQEQSEYLRLEIMQGLLVVSYNLGDGDYNVTLPSHRLDDGEWHEVELDRYGREFTLRLDRGGGRLEVTASPGQSQEIIINPSAVMLGNSFPSGHNHSFLGCLRDVRLNERPISLDQEQRSEGLQVVTSQGVSVGCSSDACRKHHCSPPLVCVDLWRQHECRCPPGHMTKESSSGRVCVYTLCASRPCRHGTCVAHSPSRYSCHCSEGFRGRHCEVALAVFHSEDSNSLSLSSMFAISICVMAFLVLMLGLFLYSCWRRHKGLKEGVYHVSAHHGEWEDIRENVLNYDEEGGGEQDQNAFNMVELQRSLQPSPAQSLRYSYPQNANSYPQTKRPQDNNKKGLSNGNGSAAIALRLAIPPSEAEALSSPLTFRRSQRAFSFSSQDLARYLCEVMRDTEHAEELGAMTTPRRPSRKERSLASVHSLSSLNASQGSEVRLHAAQITRMDTFKALRAVVCDLRGDSKAPEGQRDKLRESRGQLHSEKNV</sequence>
<evidence type="ECO:0000259" key="21">
    <source>
        <dbReference type="PROSITE" id="PS50268"/>
    </source>
</evidence>
<dbReference type="InterPro" id="IPR015919">
    <property type="entry name" value="Cadherin-like_sf"/>
</dbReference>
<reference evidence="22" key="1">
    <citation type="submission" date="2016-05" db="EMBL/GenBank/DDBJ databases">
        <authorList>
            <person name="Lavstsen T."/>
            <person name="Jespersen J.S."/>
        </authorList>
    </citation>
    <scope>NUCLEOTIDE SEQUENCE</scope>
    <source>
        <tissue evidence="22">Brain</tissue>
    </source>
</reference>
<feature type="domain" description="Cadherin" evidence="21">
    <location>
        <begin position="1659"/>
        <end position="1755"/>
    </location>
</feature>
<keyword evidence="7" id="KW-0677">Repeat</keyword>
<dbReference type="FunFam" id="2.60.40.60:FF:000035">
    <property type="entry name" value="Protocadherin Fat 3"/>
    <property type="match status" value="1"/>
</dbReference>
<feature type="disulfide bond" evidence="15">
    <location>
        <begin position="2389"/>
        <end position="2398"/>
    </location>
</feature>
<dbReference type="InterPro" id="IPR020894">
    <property type="entry name" value="Cadherin_CS"/>
</dbReference>
<feature type="domain" description="Laminin G" evidence="19">
    <location>
        <begin position="2401"/>
        <end position="2579"/>
    </location>
</feature>
<dbReference type="PROSITE" id="PS00232">
    <property type="entry name" value="CADHERIN_1"/>
    <property type="match status" value="8"/>
</dbReference>
<feature type="domain" description="Cadherin" evidence="21">
    <location>
        <begin position="893"/>
        <end position="992"/>
    </location>
</feature>
<keyword evidence="15" id="KW-0245">EGF-like domain</keyword>
<keyword evidence="5" id="KW-0479">Metal-binding</keyword>
<feature type="domain" description="Cadherin" evidence="21">
    <location>
        <begin position="1322"/>
        <end position="1428"/>
    </location>
</feature>
<dbReference type="FunFam" id="2.10.25.10:FF:000765">
    <property type="entry name" value="neural-cadherin-like isoform X2"/>
    <property type="match status" value="1"/>
</dbReference>
<dbReference type="SUPFAM" id="SSF49313">
    <property type="entry name" value="Cadherin-like"/>
    <property type="match status" value="17"/>
</dbReference>
<evidence type="ECO:0000256" key="5">
    <source>
        <dbReference type="ARBA" id="ARBA00022723"/>
    </source>
</evidence>
<dbReference type="FunFam" id="2.60.40.60:FF:000234">
    <property type="entry name" value="Si:dkey-22o22.2"/>
    <property type="match status" value="1"/>
</dbReference>